<keyword evidence="3" id="KW-0662">Pyridine nucleotide biosynthesis</keyword>
<reference evidence="5 6" key="1">
    <citation type="submission" date="2018-08" db="EMBL/GenBank/DDBJ databases">
        <title>Recombination of ecologically and evolutionarily significant loci maintains genetic cohesion in the Pseudomonas syringae species complex.</title>
        <authorList>
            <person name="Dillon M."/>
            <person name="Thakur S."/>
            <person name="Almeida R.N.D."/>
            <person name="Weir B.S."/>
            <person name="Guttman D.S."/>
        </authorList>
    </citation>
    <scope>NUCLEOTIDE SEQUENCE [LARGE SCALE GENOMIC DNA]</scope>
    <source>
        <strain evidence="5 6">ICMP 14479</strain>
    </source>
</reference>
<evidence type="ECO:0000256" key="2">
    <source>
        <dbReference type="ARBA" id="ARBA00010897"/>
    </source>
</evidence>
<gene>
    <name evidence="5" type="ORF">ALP29_200830</name>
</gene>
<dbReference type="InterPro" id="IPR036068">
    <property type="entry name" value="Nicotinate_pribotase-like_C"/>
</dbReference>
<dbReference type="SUPFAM" id="SSF51690">
    <property type="entry name" value="Nicotinate/Quinolinate PRTase C-terminal domain-like"/>
    <property type="match status" value="1"/>
</dbReference>
<dbReference type="AlphaFoldDB" id="A0A3M5VMX6"/>
<comment type="similarity">
    <text evidence="2">Belongs to the NAPRTase family.</text>
</comment>
<organism evidence="5 6">
    <name type="scientific">Pseudomonas syringae pv. avii</name>
    <dbReference type="NCBI Taxonomy" id="663959"/>
    <lineage>
        <taxon>Bacteria</taxon>
        <taxon>Pseudomonadati</taxon>
        <taxon>Pseudomonadota</taxon>
        <taxon>Gammaproteobacteria</taxon>
        <taxon>Pseudomonadales</taxon>
        <taxon>Pseudomonadaceae</taxon>
        <taxon>Pseudomonas</taxon>
        <taxon>Pseudomonas syringae</taxon>
    </lineage>
</organism>
<dbReference type="Pfam" id="PF04095">
    <property type="entry name" value="NAPRTase"/>
    <property type="match status" value="1"/>
</dbReference>
<evidence type="ECO:0000256" key="1">
    <source>
        <dbReference type="ARBA" id="ARBA00004790"/>
    </source>
</evidence>
<dbReference type="InterPro" id="IPR041525">
    <property type="entry name" value="N/Namide_PRibTrfase"/>
</dbReference>
<name>A0A3M5VMX6_PSESX</name>
<feature type="domain" description="Nicotinate/nicotinamide phosphoribosyltransferase" evidence="4">
    <location>
        <begin position="1"/>
        <end position="43"/>
    </location>
</feature>
<dbReference type="Proteomes" id="UP000280395">
    <property type="component" value="Unassembled WGS sequence"/>
</dbReference>
<sequence length="52" mass="5616">MNMVLKMTACAGQAVAKISDEPGKTQCKDPNFVAYLRHVFKVPDLPSPAKPA</sequence>
<evidence type="ECO:0000313" key="6">
    <source>
        <dbReference type="Proteomes" id="UP000280395"/>
    </source>
</evidence>
<dbReference type="GO" id="GO:0003824">
    <property type="term" value="F:catalytic activity"/>
    <property type="evidence" value="ECO:0007669"/>
    <property type="project" value="UniProtKB-ARBA"/>
</dbReference>
<dbReference type="GO" id="GO:0009435">
    <property type="term" value="P:NAD+ biosynthetic process"/>
    <property type="evidence" value="ECO:0007669"/>
    <property type="project" value="InterPro"/>
</dbReference>
<proteinExistence type="inferred from homology"/>
<dbReference type="Gene3D" id="3.20.140.10">
    <property type="entry name" value="nicotinate phosphoribosyltransferase"/>
    <property type="match status" value="1"/>
</dbReference>
<dbReference type="EMBL" id="RBUA01000543">
    <property type="protein sequence ID" value="RMU58865.1"/>
    <property type="molecule type" value="Genomic_DNA"/>
</dbReference>
<comment type="caution">
    <text evidence="5">The sequence shown here is derived from an EMBL/GenBank/DDBJ whole genome shotgun (WGS) entry which is preliminary data.</text>
</comment>
<evidence type="ECO:0000313" key="5">
    <source>
        <dbReference type="EMBL" id="RMU58865.1"/>
    </source>
</evidence>
<accession>A0A3M5VMX6</accession>
<protein>
    <recommendedName>
        <fullName evidence="4">Nicotinate/nicotinamide phosphoribosyltransferase domain-containing protein</fullName>
    </recommendedName>
</protein>
<evidence type="ECO:0000259" key="4">
    <source>
        <dbReference type="Pfam" id="PF04095"/>
    </source>
</evidence>
<comment type="pathway">
    <text evidence="1">Cofactor biosynthesis; NAD(+) biosynthesis.</text>
</comment>
<evidence type="ECO:0000256" key="3">
    <source>
        <dbReference type="ARBA" id="ARBA00022642"/>
    </source>
</evidence>